<dbReference type="Pfam" id="PF01408">
    <property type="entry name" value="GFO_IDH_MocA"/>
    <property type="match status" value="1"/>
</dbReference>
<feature type="domain" description="Gfo/Idh/MocA-like oxidoreductase C-terminal" evidence="4">
    <location>
        <begin position="132"/>
        <end position="343"/>
    </location>
</feature>
<dbReference type="KEGG" id="orp:MOP44_17340"/>
<dbReference type="AlphaFoldDB" id="A0A9J7BMA6"/>
<evidence type="ECO:0000259" key="4">
    <source>
        <dbReference type="Pfam" id="PF02894"/>
    </source>
</evidence>
<protein>
    <submittedName>
        <fullName evidence="5">Gfo/Idh/MocA family oxidoreductase</fullName>
    </submittedName>
</protein>
<evidence type="ECO:0000256" key="2">
    <source>
        <dbReference type="ARBA" id="ARBA00023002"/>
    </source>
</evidence>
<dbReference type="Proteomes" id="UP001059380">
    <property type="component" value="Chromosome"/>
</dbReference>
<dbReference type="InterPro" id="IPR051317">
    <property type="entry name" value="Gfo/Idh/MocA_oxidoreduct"/>
</dbReference>
<sequence>MIRVGVIGFGLAGRVFHAPLISSVDGLQLAAVVERSTNFAAERYPGIAVYRTVEEMLADTSLDLIVVASPSGTHFDVARQVIAAGKNLVVDKPVATSSAEIAQLIALAKERGVMLVPFHNRRWDADSLTVQKLVHEGAVGRLVSVESRMDRWNPGATRRQWKNDPAQGGGILLDLGTHLIYLALVLFGKPLGVSAEVDRERDGDGADDAFTIRLRYDRLRVTLGSNMLSAVQPPRFVLRGTQGGFRKSGLDPQEAALSKITRIDSPEWGQEPREQWGTLSVQKDGVLVNEIVETIPGNYRRFYEGLRDALLRHSEPPVPAVEAWRAARIAEWAQQSSAERREIACDWSGEPA</sequence>
<keyword evidence="2" id="KW-0560">Oxidoreductase</keyword>
<evidence type="ECO:0000256" key="1">
    <source>
        <dbReference type="ARBA" id="ARBA00010928"/>
    </source>
</evidence>
<evidence type="ECO:0000313" key="6">
    <source>
        <dbReference type="Proteomes" id="UP001059380"/>
    </source>
</evidence>
<dbReference type="PANTHER" id="PTHR43708">
    <property type="entry name" value="CONSERVED EXPRESSED OXIDOREDUCTASE (EUROFUNG)"/>
    <property type="match status" value="1"/>
</dbReference>
<dbReference type="PANTHER" id="PTHR43708:SF5">
    <property type="entry name" value="CONSERVED EXPRESSED OXIDOREDUCTASE (EUROFUNG)-RELATED"/>
    <property type="match status" value="1"/>
</dbReference>
<dbReference type="GO" id="GO:0016491">
    <property type="term" value="F:oxidoreductase activity"/>
    <property type="evidence" value="ECO:0007669"/>
    <property type="project" value="UniProtKB-KW"/>
</dbReference>
<feature type="domain" description="Gfo/Idh/MocA-like oxidoreductase N-terminal" evidence="3">
    <location>
        <begin position="2"/>
        <end position="116"/>
    </location>
</feature>
<dbReference type="Pfam" id="PF02894">
    <property type="entry name" value="GFO_IDH_MocA_C"/>
    <property type="match status" value="1"/>
</dbReference>
<dbReference type="InterPro" id="IPR036291">
    <property type="entry name" value="NAD(P)-bd_dom_sf"/>
</dbReference>
<name>A0A9J7BMA6_9BACT</name>
<comment type="similarity">
    <text evidence="1">Belongs to the Gfo/Idh/MocA family.</text>
</comment>
<evidence type="ECO:0000259" key="3">
    <source>
        <dbReference type="Pfam" id="PF01408"/>
    </source>
</evidence>
<dbReference type="InterPro" id="IPR004104">
    <property type="entry name" value="Gfo/Idh/MocA-like_OxRdtase_C"/>
</dbReference>
<reference evidence="5" key="1">
    <citation type="submission" date="2021-04" db="EMBL/GenBank/DDBJ databases">
        <title>Phylogenetic analysis of Acidobacteriaceae.</title>
        <authorList>
            <person name="Qiu L."/>
            <person name="Zhang Q."/>
        </authorList>
    </citation>
    <scope>NUCLEOTIDE SEQUENCE</scope>
    <source>
        <strain evidence="5">DSM 25168</strain>
    </source>
</reference>
<dbReference type="Gene3D" id="3.30.360.10">
    <property type="entry name" value="Dihydrodipicolinate Reductase, domain 2"/>
    <property type="match status" value="1"/>
</dbReference>
<proteinExistence type="inferred from homology"/>
<gene>
    <name evidence="5" type="ORF">MOP44_17340</name>
</gene>
<dbReference type="InterPro" id="IPR000683">
    <property type="entry name" value="Gfo/Idh/MocA-like_OxRdtase_N"/>
</dbReference>
<dbReference type="GO" id="GO:0000166">
    <property type="term" value="F:nucleotide binding"/>
    <property type="evidence" value="ECO:0007669"/>
    <property type="project" value="InterPro"/>
</dbReference>
<dbReference type="SUPFAM" id="SSF55347">
    <property type="entry name" value="Glyceraldehyde-3-phosphate dehydrogenase-like, C-terminal domain"/>
    <property type="match status" value="1"/>
</dbReference>
<organism evidence="5 6">
    <name type="scientific">Occallatibacter riparius</name>
    <dbReference type="NCBI Taxonomy" id="1002689"/>
    <lineage>
        <taxon>Bacteria</taxon>
        <taxon>Pseudomonadati</taxon>
        <taxon>Acidobacteriota</taxon>
        <taxon>Terriglobia</taxon>
        <taxon>Terriglobales</taxon>
        <taxon>Acidobacteriaceae</taxon>
        <taxon>Occallatibacter</taxon>
    </lineage>
</organism>
<dbReference type="EMBL" id="CP093313">
    <property type="protein sequence ID" value="UWZ82333.1"/>
    <property type="molecule type" value="Genomic_DNA"/>
</dbReference>
<evidence type="ECO:0000313" key="5">
    <source>
        <dbReference type="EMBL" id="UWZ82333.1"/>
    </source>
</evidence>
<accession>A0A9J7BMA6</accession>
<dbReference type="Gene3D" id="3.40.50.720">
    <property type="entry name" value="NAD(P)-binding Rossmann-like Domain"/>
    <property type="match status" value="1"/>
</dbReference>
<dbReference type="SUPFAM" id="SSF51735">
    <property type="entry name" value="NAD(P)-binding Rossmann-fold domains"/>
    <property type="match status" value="1"/>
</dbReference>
<dbReference type="RefSeq" id="WP_260791517.1">
    <property type="nucleotide sequence ID" value="NZ_CP093313.1"/>
</dbReference>
<keyword evidence="6" id="KW-1185">Reference proteome</keyword>